<dbReference type="PANTHER" id="PTHR47723:SF19">
    <property type="entry name" value="POLYNUCLEOTIDYL TRANSFERASE, RIBONUCLEASE H-LIKE SUPERFAMILY PROTEIN"/>
    <property type="match status" value="1"/>
</dbReference>
<gene>
    <name evidence="2" type="ORF">FRX31_025033</name>
</gene>
<evidence type="ECO:0000259" key="1">
    <source>
        <dbReference type="Pfam" id="PF13456"/>
    </source>
</evidence>
<dbReference type="InterPro" id="IPR002156">
    <property type="entry name" value="RNaseH_domain"/>
</dbReference>
<proteinExistence type="predicted"/>
<dbReference type="CDD" id="cd06222">
    <property type="entry name" value="RNase_H_like"/>
    <property type="match status" value="1"/>
</dbReference>
<dbReference type="SUPFAM" id="SSF53098">
    <property type="entry name" value="Ribonuclease H-like"/>
    <property type="match status" value="1"/>
</dbReference>
<dbReference type="InterPro" id="IPR036397">
    <property type="entry name" value="RNaseH_sf"/>
</dbReference>
<dbReference type="OrthoDB" id="1752183at2759"/>
<dbReference type="EMBL" id="JABWDY010030768">
    <property type="protein sequence ID" value="KAF5185379.1"/>
    <property type="molecule type" value="Genomic_DNA"/>
</dbReference>
<name>A0A7J6VJU1_THATH</name>
<evidence type="ECO:0000313" key="2">
    <source>
        <dbReference type="EMBL" id="KAF5185379.1"/>
    </source>
</evidence>
<dbReference type="GO" id="GO:0003676">
    <property type="term" value="F:nucleic acid binding"/>
    <property type="evidence" value="ECO:0007669"/>
    <property type="project" value="InterPro"/>
</dbReference>
<dbReference type="AlphaFoldDB" id="A0A7J6VJU1"/>
<dbReference type="Gene3D" id="3.30.420.10">
    <property type="entry name" value="Ribonuclease H-like superfamily/Ribonuclease H"/>
    <property type="match status" value="1"/>
</dbReference>
<feature type="domain" description="RNase H type-1" evidence="1">
    <location>
        <begin position="2"/>
        <end position="118"/>
    </location>
</feature>
<comment type="caution">
    <text evidence="2">The sequence shown here is derived from an EMBL/GenBank/DDBJ whole genome shotgun (WGS) entry which is preliminary data.</text>
</comment>
<dbReference type="PANTHER" id="PTHR47723">
    <property type="entry name" value="OS05G0353850 PROTEIN"/>
    <property type="match status" value="1"/>
</dbReference>
<dbReference type="InterPro" id="IPR044730">
    <property type="entry name" value="RNase_H-like_dom_plant"/>
</dbReference>
<protein>
    <recommendedName>
        <fullName evidence="1">RNase H type-1 domain-containing protein</fullName>
    </recommendedName>
</protein>
<organism evidence="2 3">
    <name type="scientific">Thalictrum thalictroides</name>
    <name type="common">Rue-anemone</name>
    <name type="synonym">Anemone thalictroides</name>
    <dbReference type="NCBI Taxonomy" id="46969"/>
    <lineage>
        <taxon>Eukaryota</taxon>
        <taxon>Viridiplantae</taxon>
        <taxon>Streptophyta</taxon>
        <taxon>Embryophyta</taxon>
        <taxon>Tracheophyta</taxon>
        <taxon>Spermatophyta</taxon>
        <taxon>Magnoliopsida</taxon>
        <taxon>Ranunculales</taxon>
        <taxon>Ranunculaceae</taxon>
        <taxon>Thalictroideae</taxon>
        <taxon>Thalictrum</taxon>
    </lineage>
</organism>
<dbReference type="InterPro" id="IPR053151">
    <property type="entry name" value="RNase_H-like"/>
</dbReference>
<dbReference type="Proteomes" id="UP000554482">
    <property type="component" value="Unassembled WGS sequence"/>
</dbReference>
<keyword evidence="3" id="KW-1185">Reference proteome</keyword>
<dbReference type="GO" id="GO:0004523">
    <property type="term" value="F:RNA-DNA hybrid ribonuclease activity"/>
    <property type="evidence" value="ECO:0007669"/>
    <property type="project" value="InterPro"/>
</dbReference>
<reference evidence="2 3" key="1">
    <citation type="submission" date="2020-06" db="EMBL/GenBank/DDBJ databases">
        <title>Transcriptomic and genomic resources for Thalictrum thalictroides and T. hernandezii: Facilitating candidate gene discovery in an emerging model plant lineage.</title>
        <authorList>
            <person name="Arias T."/>
            <person name="Riano-Pachon D.M."/>
            <person name="Di Stilio V.S."/>
        </authorList>
    </citation>
    <scope>NUCLEOTIDE SEQUENCE [LARGE SCALE GENOMIC DNA]</scope>
    <source>
        <strain evidence="3">cv. WT478/WT964</strain>
        <tissue evidence="2">Leaves</tissue>
    </source>
</reference>
<evidence type="ECO:0000313" key="3">
    <source>
        <dbReference type="Proteomes" id="UP000554482"/>
    </source>
</evidence>
<accession>A0A7J6VJU1</accession>
<sequence length="155" mass="17020">MNTNGAAKDGLTAGGGMLRDHQGFHKANFFCFYGDGTNNSAKCSAILDGLNLCNTLGYRDIFIHSDSTLAISWCTKLAKPPWNILVWMRKICDLSEQLNVSFLYIYREGNKAADHLASLGLKHKSDGAANTITDKTPKPILLGDCLNLPNLRFKP</sequence>
<dbReference type="InterPro" id="IPR012337">
    <property type="entry name" value="RNaseH-like_sf"/>
</dbReference>
<dbReference type="Pfam" id="PF13456">
    <property type="entry name" value="RVT_3"/>
    <property type="match status" value="1"/>
</dbReference>